<dbReference type="PROSITE" id="PS51695">
    <property type="entry name" value="SEDOLISIN"/>
    <property type="match status" value="1"/>
</dbReference>
<dbReference type="InterPro" id="IPR036852">
    <property type="entry name" value="Peptidase_S8/S53_dom_sf"/>
</dbReference>
<feature type="chain" id="PRO_5038409000" evidence="2">
    <location>
        <begin position="43"/>
        <end position="1381"/>
    </location>
</feature>
<dbReference type="RefSeq" id="WP_212527767.1">
    <property type="nucleotide sequence ID" value="NZ_JAGSOG010000025.1"/>
</dbReference>
<accession>A0A941EQF3</accession>
<dbReference type="Proteomes" id="UP000675781">
    <property type="component" value="Unassembled WGS sequence"/>
</dbReference>
<dbReference type="GO" id="GO:0004252">
    <property type="term" value="F:serine-type endopeptidase activity"/>
    <property type="evidence" value="ECO:0007669"/>
    <property type="project" value="InterPro"/>
</dbReference>
<feature type="region of interest" description="Disordered" evidence="1">
    <location>
        <begin position="84"/>
        <end position="121"/>
    </location>
</feature>
<dbReference type="InterPro" id="IPR011047">
    <property type="entry name" value="Quinoprotein_ADH-like_sf"/>
</dbReference>
<protein>
    <submittedName>
        <fullName evidence="4">PQQ-binding-like beta-propeller repeat protein</fullName>
    </submittedName>
</protein>
<dbReference type="InterPro" id="IPR030400">
    <property type="entry name" value="Sedolisin_dom"/>
</dbReference>
<reference evidence="4" key="1">
    <citation type="submission" date="2021-04" db="EMBL/GenBank/DDBJ databases">
        <title>Genome based classification of Actinospica acidithermotolerans sp. nov., an actinobacterium isolated from an Indonesian hot spring.</title>
        <authorList>
            <person name="Kusuma A.B."/>
            <person name="Putra K.E."/>
            <person name="Nafisah S."/>
            <person name="Loh J."/>
            <person name="Nouioui I."/>
            <person name="Goodfellow M."/>
        </authorList>
    </citation>
    <scope>NUCLEOTIDE SEQUENCE</scope>
    <source>
        <strain evidence="4">CSCA 57</strain>
    </source>
</reference>
<feature type="compositionally biased region" description="Low complexity" evidence="1">
    <location>
        <begin position="84"/>
        <end position="111"/>
    </location>
</feature>
<dbReference type="EMBL" id="JAGSOG010000025">
    <property type="protein sequence ID" value="MBR7833244.1"/>
    <property type="molecule type" value="Genomic_DNA"/>
</dbReference>
<proteinExistence type="predicted"/>
<dbReference type="GO" id="GO:0008240">
    <property type="term" value="F:tripeptidyl-peptidase activity"/>
    <property type="evidence" value="ECO:0007669"/>
    <property type="project" value="TreeGrafter"/>
</dbReference>
<dbReference type="InterPro" id="IPR050819">
    <property type="entry name" value="Tripeptidyl-peptidase_I"/>
</dbReference>
<evidence type="ECO:0000256" key="2">
    <source>
        <dbReference type="SAM" id="SignalP"/>
    </source>
</evidence>
<dbReference type="PANTHER" id="PTHR14218:SF15">
    <property type="entry name" value="TRIPEPTIDYL-PEPTIDASE 1"/>
    <property type="match status" value="1"/>
</dbReference>
<feature type="signal peptide" evidence="2">
    <location>
        <begin position="1"/>
        <end position="42"/>
    </location>
</feature>
<dbReference type="SUPFAM" id="SSF52743">
    <property type="entry name" value="Subtilisin-like"/>
    <property type="match status" value="1"/>
</dbReference>
<keyword evidence="5" id="KW-1185">Reference proteome</keyword>
<dbReference type="InterPro" id="IPR015943">
    <property type="entry name" value="WD40/YVTN_repeat-like_dom_sf"/>
</dbReference>
<feature type="domain" description="Peptidase S53" evidence="3">
    <location>
        <begin position="1038"/>
        <end position="1381"/>
    </location>
</feature>
<evidence type="ECO:0000256" key="1">
    <source>
        <dbReference type="SAM" id="MobiDB-lite"/>
    </source>
</evidence>
<organism evidence="4 5">
    <name type="scientific">Actinospica durhamensis</name>
    <dbReference type="NCBI Taxonomy" id="1508375"/>
    <lineage>
        <taxon>Bacteria</taxon>
        <taxon>Bacillati</taxon>
        <taxon>Actinomycetota</taxon>
        <taxon>Actinomycetes</taxon>
        <taxon>Catenulisporales</taxon>
        <taxon>Actinospicaceae</taxon>
        <taxon>Actinospica</taxon>
    </lineage>
</organism>
<evidence type="ECO:0000313" key="4">
    <source>
        <dbReference type="EMBL" id="MBR7833244.1"/>
    </source>
</evidence>
<dbReference type="PANTHER" id="PTHR14218">
    <property type="entry name" value="PROTEASE S8 TRIPEPTIDYL PEPTIDASE I CLN2"/>
    <property type="match status" value="1"/>
</dbReference>
<evidence type="ECO:0000313" key="5">
    <source>
        <dbReference type="Proteomes" id="UP000675781"/>
    </source>
</evidence>
<keyword evidence="2" id="KW-0732">Signal</keyword>
<dbReference type="Gene3D" id="2.130.10.10">
    <property type="entry name" value="YVTN repeat-like/Quinoprotein amine dehydrogenase"/>
    <property type="match status" value="1"/>
</dbReference>
<feature type="compositionally biased region" description="Polar residues" evidence="1">
    <location>
        <begin position="112"/>
        <end position="121"/>
    </location>
</feature>
<name>A0A941EQF3_9ACTN</name>
<dbReference type="GO" id="GO:0006508">
    <property type="term" value="P:proteolysis"/>
    <property type="evidence" value="ECO:0007669"/>
    <property type="project" value="InterPro"/>
</dbReference>
<evidence type="ECO:0000259" key="3">
    <source>
        <dbReference type="PROSITE" id="PS51695"/>
    </source>
</evidence>
<dbReference type="CDD" id="cd04056">
    <property type="entry name" value="Peptidases_S53"/>
    <property type="match status" value="1"/>
</dbReference>
<dbReference type="SUPFAM" id="SSF50998">
    <property type="entry name" value="Quinoprotein alcohol dehydrogenase-like"/>
    <property type="match status" value="1"/>
</dbReference>
<comment type="caution">
    <text evidence="4">The sequence shown here is derived from an EMBL/GenBank/DDBJ whole genome shotgun (WGS) entry which is preliminary data.</text>
</comment>
<dbReference type="Gene3D" id="3.40.50.200">
    <property type="entry name" value="Peptidase S8/S53 domain"/>
    <property type="match status" value="1"/>
</dbReference>
<sequence length="1381" mass="141128">MPARTPYRGPTSRRSGWIAFCLAATLGASPLAASASSASASAASAPVIRLTAAQVRALSKQLTVGVSADGTAAERATAAASAAAPLAKESSAEQNAASSSSTSKSSTSTSNPQQDPYSSAETITETNQIETPTGLSLTGTLPGSSSWYRVDTSGQVALVTGSGQPSWTRTEQSLIADWGLKGSSSYLTIPPQLSMSAGYDPVSPATQVSDDTFAVGDFGGGDGGADIAVAYSVGLNAAFPFTLPDSPLTGEASFVTVLSGRDGHTLWHGVYPGTVTQLVAANGGLLVGDETGPDWSVNPDSVQGDSRSDLSFLTFHATGHTAAATTRWTYTDNVPWARWSSVVSTSFGVAAAWTDTPVGLGDPRPADGHVILLNSATGKLQFDTATPGYPRILVDDAVHGRIVAAEETDPTDQVSWQLTAFNPRGGARSVLATRDGTLPTTLAVGDGDRGAPAYYATDLGFDADGNATGSTALAFAASGAVDWATSVPDEFTGDVPVAGGAVIAPQHHSSLIIATQDPRVDTEDNPDGPDDTQLMSLDSRTGAVSWDHQGAVATGLVPALQGDTVLSVAADDTAYRYRITDGSAEGVEPLMGDLYTGVQAAVRGGDGRSAKDLIVGGQSRGVFALDGTPTTGGTPHYLWTATVQGSVHQIESVDGGQEVLVSSSGGWDLIDVRTGRVLTAVATPGVLTWTATAVQTKSGLEIIVPTTSLTAYAPSGNVLWRYTPAGDTVRFADAVSDANGQVISEYGTGYGDASPSYAAVAIKAATGRLAWSQTPSGATGGADLLGAVYASPDIPGDSGDAVAFAWQGRPFGTDVELRDAKTGALLSTYSDGGSFTHIGFSAAPGVGLVQTHFAELSTLGTDETWTDLNTFPNNFDGSFATSADGSAVFLTAGPGIEAYAPSQLFDTDDDYPTQFGDTPAIDDSQQFTVEGSTVLGFQQDETLWDLNWSWNGGGYYNPDLSIHGVTVNQIGTPTAASTPGGKTSAKRAIGENAAVHADRGMTIGDPVSGTGWGDGRVHDDAVLTPTGEESGPDFGGSDSIPGYVPAQLEANLDLTGSGAGQTVAIVDAYDHPLIETELNGFSKQFGLTQTCDTVAAGTPCVDFTVDQMPDMQPQSDNWDMETALDVEWVHAVAPQAKIVLVEAAASDNADMYRAVDAAAALDPAAISMSWGGGGEFSGQDFYNGHCETATTVCVEAAGDDGNPVGYGATAPDVLSIGGTSEQLDASGNLESQSAWSGTGGGISFFEPRPAYQDGFETSAYRGAPDVSALADPQTGVAVYYAYSATGAEWIEVGGTSLATPIWAAILAAADQDRAAAGLGHLDAADGSVFRAVYGLGTHLLDVTSGSNGPCPAAECTARTGYDTVTGLGSPGPGVDAALVRQ</sequence>
<gene>
    <name evidence="4" type="ORF">KDL01_08205</name>
</gene>